<evidence type="ECO:0000313" key="2">
    <source>
        <dbReference type="EMBL" id="KAJ1348412.1"/>
    </source>
</evidence>
<evidence type="ECO:0000256" key="1">
    <source>
        <dbReference type="SAM" id="MobiDB-lite"/>
    </source>
</evidence>
<dbReference type="AlphaFoldDB" id="A0AAD5MG54"/>
<comment type="caution">
    <text evidence="2">The sequence shown here is derived from an EMBL/GenBank/DDBJ whole genome shotgun (WGS) entry which is preliminary data.</text>
</comment>
<dbReference type="Proteomes" id="UP001196413">
    <property type="component" value="Unassembled WGS sequence"/>
</dbReference>
<keyword evidence="3" id="KW-1185">Reference proteome</keyword>
<evidence type="ECO:0000313" key="3">
    <source>
        <dbReference type="Proteomes" id="UP001196413"/>
    </source>
</evidence>
<feature type="compositionally biased region" description="Basic and acidic residues" evidence="1">
    <location>
        <begin position="96"/>
        <end position="111"/>
    </location>
</feature>
<name>A0AAD5MG54_PARTN</name>
<organism evidence="2 3">
    <name type="scientific">Parelaphostrongylus tenuis</name>
    <name type="common">Meningeal worm</name>
    <dbReference type="NCBI Taxonomy" id="148309"/>
    <lineage>
        <taxon>Eukaryota</taxon>
        <taxon>Metazoa</taxon>
        <taxon>Ecdysozoa</taxon>
        <taxon>Nematoda</taxon>
        <taxon>Chromadorea</taxon>
        <taxon>Rhabditida</taxon>
        <taxon>Rhabditina</taxon>
        <taxon>Rhabditomorpha</taxon>
        <taxon>Strongyloidea</taxon>
        <taxon>Metastrongylidae</taxon>
        <taxon>Parelaphostrongylus</taxon>
    </lineage>
</organism>
<gene>
    <name evidence="2" type="ORF">KIN20_003707</name>
</gene>
<dbReference type="EMBL" id="JAHQIW010000499">
    <property type="protein sequence ID" value="KAJ1348412.1"/>
    <property type="molecule type" value="Genomic_DNA"/>
</dbReference>
<protein>
    <submittedName>
        <fullName evidence="2">Uncharacterized protein</fullName>
    </submittedName>
</protein>
<accession>A0AAD5MG54</accession>
<feature type="region of interest" description="Disordered" evidence="1">
    <location>
        <begin position="86"/>
        <end position="121"/>
    </location>
</feature>
<proteinExistence type="predicted"/>
<sequence>MSRECLKEEYYDEKVSKTMEYPHFDYVKKSLVSAGLKARIAFVETLVPNANSLRLSSLQLKNQRCASKTQLPNHLHMIERCFFDENPTRKRRKRRPHEDEQLVEHGLDQSARKRQGVSTSE</sequence>
<reference evidence="2" key="1">
    <citation type="submission" date="2021-06" db="EMBL/GenBank/DDBJ databases">
        <title>Parelaphostrongylus tenuis whole genome reference sequence.</title>
        <authorList>
            <person name="Garwood T.J."/>
            <person name="Larsen P.A."/>
            <person name="Fountain-Jones N.M."/>
            <person name="Garbe J.R."/>
            <person name="Macchietto M.G."/>
            <person name="Kania S.A."/>
            <person name="Gerhold R.W."/>
            <person name="Richards J.E."/>
            <person name="Wolf T.M."/>
        </authorList>
    </citation>
    <scope>NUCLEOTIDE SEQUENCE</scope>
    <source>
        <strain evidence="2">MNPRO001-30</strain>
        <tissue evidence="2">Meninges</tissue>
    </source>
</reference>